<dbReference type="Pfam" id="PF10294">
    <property type="entry name" value="Methyltransf_16"/>
    <property type="match status" value="2"/>
</dbReference>
<name>A0AAN0J5X8_AMPQE</name>
<dbReference type="PANTHER" id="PTHR14614">
    <property type="entry name" value="HEPATOCELLULAR CARCINOMA-ASSOCIATED ANTIGEN"/>
    <property type="match status" value="1"/>
</dbReference>
<accession>A0AAN0J5X8</accession>
<dbReference type="InterPro" id="IPR019410">
    <property type="entry name" value="Methyltransf_16"/>
</dbReference>
<organism evidence="1 2">
    <name type="scientific">Amphimedon queenslandica</name>
    <name type="common">Sponge</name>
    <dbReference type="NCBI Taxonomy" id="400682"/>
    <lineage>
        <taxon>Eukaryota</taxon>
        <taxon>Metazoa</taxon>
        <taxon>Porifera</taxon>
        <taxon>Demospongiae</taxon>
        <taxon>Heteroscleromorpha</taxon>
        <taxon>Haplosclerida</taxon>
        <taxon>Niphatidae</taxon>
        <taxon>Amphimedon</taxon>
    </lineage>
</organism>
<dbReference type="Gene3D" id="3.40.50.150">
    <property type="entry name" value="Vaccinia Virus protein VP39"/>
    <property type="match status" value="1"/>
</dbReference>
<dbReference type="PANTHER" id="PTHR14614:SF130">
    <property type="entry name" value="PROTEIN-LYSINE N-METHYLTRANSFERASE EEF2KMT"/>
    <property type="match status" value="1"/>
</dbReference>
<dbReference type="EnsemblMetazoa" id="XM_019996579.1">
    <property type="protein sequence ID" value="XP_019852138.1"/>
    <property type="gene ID" value="LOC105312974"/>
</dbReference>
<keyword evidence="2" id="KW-1185">Reference proteome</keyword>
<protein>
    <recommendedName>
        <fullName evidence="3">FAM86 N-terminal domain-containing protein</fullName>
    </recommendedName>
</protein>
<evidence type="ECO:0000313" key="2">
    <source>
        <dbReference type="Proteomes" id="UP000007879"/>
    </source>
</evidence>
<reference evidence="1" key="2">
    <citation type="submission" date="2024-06" db="UniProtKB">
        <authorList>
            <consortium name="EnsemblMetazoa"/>
        </authorList>
    </citation>
    <scope>IDENTIFICATION</scope>
</reference>
<sequence>MNNPTTCEYSNIISQFFSLVRTKDIDWGGFEAEPQSQRRLFHEIFDHHLMLKYPPPLDYQLSFLKQWMKLVEDSNQELIEEIYELYTSLISKGLNDDDRNYCYKSYYLGEGDVFVTLKESRHIVSGGTTGLCTWQASMELAEWIAAEQKEAFNNKHILELGSGIGFLGLSVLKLTSPLSYTFTDCNVDVLKLLKNNVDINNIPGVPPIDTFTVVVKFKQKTNQCSCLFVVCYTFLMAGNQIVSTHLDWNSCEQLDFPPVDIVLASDVIYDTELIDPFINVLEKLLRPVSPARVPPVAYVASTIRNEDTYSQFLQKIDGSSLLYKEVKNELAKRIFYYDRRLIVSILEITYNNN</sequence>
<dbReference type="RefSeq" id="XP_019852138.1">
    <property type="nucleotide sequence ID" value="XM_019996579.1"/>
</dbReference>
<dbReference type="InterPro" id="IPR029063">
    <property type="entry name" value="SAM-dependent_MTases_sf"/>
</dbReference>
<dbReference type="SUPFAM" id="SSF53335">
    <property type="entry name" value="S-adenosyl-L-methionine-dependent methyltransferases"/>
    <property type="match status" value="1"/>
</dbReference>
<dbReference type="AlphaFoldDB" id="A0AAN0J5X8"/>
<dbReference type="Proteomes" id="UP000007879">
    <property type="component" value="Unassembled WGS sequence"/>
</dbReference>
<proteinExistence type="predicted"/>
<dbReference type="KEGG" id="aqu:105312974"/>
<dbReference type="GO" id="GO:0032991">
    <property type="term" value="C:protein-containing complex"/>
    <property type="evidence" value="ECO:0007669"/>
    <property type="project" value="TreeGrafter"/>
</dbReference>
<evidence type="ECO:0008006" key="3">
    <source>
        <dbReference type="Google" id="ProtNLM"/>
    </source>
</evidence>
<dbReference type="GeneID" id="105312974"/>
<evidence type="ECO:0000313" key="1">
    <source>
        <dbReference type="EnsemblMetazoa" id="XP_019852138.1"/>
    </source>
</evidence>
<reference evidence="2" key="1">
    <citation type="journal article" date="2010" name="Nature">
        <title>The Amphimedon queenslandica genome and the evolution of animal complexity.</title>
        <authorList>
            <person name="Srivastava M."/>
            <person name="Simakov O."/>
            <person name="Chapman J."/>
            <person name="Fahey B."/>
            <person name="Gauthier M.E."/>
            <person name="Mitros T."/>
            <person name="Richards G.S."/>
            <person name="Conaco C."/>
            <person name="Dacre M."/>
            <person name="Hellsten U."/>
            <person name="Larroux C."/>
            <person name="Putnam N.H."/>
            <person name="Stanke M."/>
            <person name="Adamska M."/>
            <person name="Darling A."/>
            <person name="Degnan S.M."/>
            <person name="Oakley T.H."/>
            <person name="Plachetzki D.C."/>
            <person name="Zhai Y."/>
            <person name="Adamski M."/>
            <person name="Calcino A."/>
            <person name="Cummins S.F."/>
            <person name="Goodstein D.M."/>
            <person name="Harris C."/>
            <person name="Jackson D.J."/>
            <person name="Leys S.P."/>
            <person name="Shu S."/>
            <person name="Woodcroft B.J."/>
            <person name="Vervoort M."/>
            <person name="Kosik K.S."/>
            <person name="Manning G."/>
            <person name="Degnan B.M."/>
            <person name="Rokhsar D.S."/>
        </authorList>
    </citation>
    <scope>NUCLEOTIDE SEQUENCE [LARGE SCALE GENOMIC DNA]</scope>
</reference>